<feature type="region of interest" description="Disordered" evidence="1">
    <location>
        <begin position="1"/>
        <end position="25"/>
    </location>
</feature>
<organism evidence="2 3">
    <name type="scientific">Citrus unshiu</name>
    <name type="common">Satsuma mandarin</name>
    <name type="synonym">Citrus nobilis var. unshiu</name>
    <dbReference type="NCBI Taxonomy" id="55188"/>
    <lineage>
        <taxon>Eukaryota</taxon>
        <taxon>Viridiplantae</taxon>
        <taxon>Streptophyta</taxon>
        <taxon>Embryophyta</taxon>
        <taxon>Tracheophyta</taxon>
        <taxon>Spermatophyta</taxon>
        <taxon>Magnoliopsida</taxon>
        <taxon>eudicotyledons</taxon>
        <taxon>Gunneridae</taxon>
        <taxon>Pentapetalae</taxon>
        <taxon>rosids</taxon>
        <taxon>malvids</taxon>
        <taxon>Sapindales</taxon>
        <taxon>Rutaceae</taxon>
        <taxon>Aurantioideae</taxon>
        <taxon>Citrus</taxon>
    </lineage>
</organism>
<dbReference type="AlphaFoldDB" id="A0A2H5P9G3"/>
<sequence length="66" mass="6563">TALDASDGRHHCSAPHDGTAAGLPPPRVAALRRLSHQAAEARLAAAAGSSLAAARTHGAAVGRHLI</sequence>
<comment type="caution">
    <text evidence="2">The sequence shown here is derived from an EMBL/GenBank/DDBJ whole genome shotgun (WGS) entry which is preliminary data.</text>
</comment>
<accession>A0A2H5P9G3</accession>
<evidence type="ECO:0000256" key="1">
    <source>
        <dbReference type="SAM" id="MobiDB-lite"/>
    </source>
</evidence>
<keyword evidence="3" id="KW-1185">Reference proteome</keyword>
<reference evidence="2 3" key="1">
    <citation type="journal article" date="2017" name="Front. Genet.">
        <title>Draft sequencing of the heterozygous diploid genome of Satsuma (Citrus unshiu Marc.) using a hybrid assembly approach.</title>
        <authorList>
            <person name="Shimizu T."/>
            <person name="Tanizawa Y."/>
            <person name="Mochizuki T."/>
            <person name="Nagasaki H."/>
            <person name="Yoshioka T."/>
            <person name="Toyoda A."/>
            <person name="Fujiyama A."/>
            <person name="Kaminuma E."/>
            <person name="Nakamura Y."/>
        </authorList>
    </citation>
    <scope>NUCLEOTIDE SEQUENCE [LARGE SCALE GENOMIC DNA]</scope>
    <source>
        <strain evidence="3">cv. Miyagawa wase</strain>
    </source>
</reference>
<protein>
    <submittedName>
        <fullName evidence="2">Uncharacterized protein</fullName>
    </submittedName>
</protein>
<proteinExistence type="predicted"/>
<dbReference type="Proteomes" id="UP000236630">
    <property type="component" value="Unassembled WGS sequence"/>
</dbReference>
<dbReference type="EMBL" id="BDQV01000049">
    <property type="protein sequence ID" value="GAY48997.1"/>
    <property type="molecule type" value="Genomic_DNA"/>
</dbReference>
<name>A0A2H5P9G3_CITUN</name>
<feature type="non-terminal residue" evidence="2">
    <location>
        <position position="1"/>
    </location>
</feature>
<evidence type="ECO:0000313" key="3">
    <source>
        <dbReference type="Proteomes" id="UP000236630"/>
    </source>
</evidence>
<gene>
    <name evidence="2" type="ORF">CUMW_115890</name>
</gene>
<evidence type="ECO:0000313" key="2">
    <source>
        <dbReference type="EMBL" id="GAY48997.1"/>
    </source>
</evidence>
<feature type="compositionally biased region" description="Basic and acidic residues" evidence="1">
    <location>
        <begin position="1"/>
        <end position="10"/>
    </location>
</feature>